<dbReference type="Proteomes" id="UP000254968">
    <property type="component" value="Unassembled WGS sequence"/>
</dbReference>
<name>A0A378I5C6_9GAMM</name>
<dbReference type="RefSeq" id="WP_115303530.1">
    <property type="nucleotide sequence ID" value="NZ_CAAAHO010000002.1"/>
</dbReference>
<dbReference type="AlphaFoldDB" id="A0A378I5C6"/>
<protein>
    <recommendedName>
        <fullName evidence="3">Bile acid beta-glucosidase</fullName>
    </recommendedName>
</protein>
<proteinExistence type="predicted"/>
<gene>
    <name evidence="1" type="ORF">NCTC13315_02427</name>
</gene>
<dbReference type="EMBL" id="UGNV01000001">
    <property type="protein sequence ID" value="STX29871.1"/>
    <property type="molecule type" value="Genomic_DNA"/>
</dbReference>
<keyword evidence="2" id="KW-1185">Reference proteome</keyword>
<evidence type="ECO:0000313" key="2">
    <source>
        <dbReference type="Proteomes" id="UP000254968"/>
    </source>
</evidence>
<sequence length="176" mass="20150">MKFSDVQDTFNETWNKEVVKFYKRIKNLIAETEATLITSPSLLAQTNDLLAELIKQYCNNALYVVTTLINQIPSYEDQAQARQYLITTVREVRDDLVEFKKNGLLSPEALATVNRTLFNLATQYQGFIKNVEAQQAIEYTPIKLSLKDISGTFFGQVKDLEHDLSNTDDSLNQLQF</sequence>
<organism evidence="1 2">
    <name type="scientific">Legionella beliardensis</name>
    <dbReference type="NCBI Taxonomy" id="91822"/>
    <lineage>
        <taxon>Bacteria</taxon>
        <taxon>Pseudomonadati</taxon>
        <taxon>Pseudomonadota</taxon>
        <taxon>Gammaproteobacteria</taxon>
        <taxon>Legionellales</taxon>
        <taxon>Legionellaceae</taxon>
        <taxon>Legionella</taxon>
    </lineage>
</organism>
<reference evidence="1 2" key="1">
    <citation type="submission" date="2018-06" db="EMBL/GenBank/DDBJ databases">
        <authorList>
            <consortium name="Pathogen Informatics"/>
            <person name="Doyle S."/>
        </authorList>
    </citation>
    <scope>NUCLEOTIDE SEQUENCE [LARGE SCALE GENOMIC DNA]</scope>
    <source>
        <strain evidence="1 2">NCTC13315</strain>
    </source>
</reference>
<accession>A0A378I5C6</accession>
<evidence type="ECO:0008006" key="3">
    <source>
        <dbReference type="Google" id="ProtNLM"/>
    </source>
</evidence>
<evidence type="ECO:0000313" key="1">
    <source>
        <dbReference type="EMBL" id="STX29871.1"/>
    </source>
</evidence>